<proteinExistence type="predicted"/>
<dbReference type="AlphaFoldDB" id="A0A1D1XHF9"/>
<dbReference type="EMBL" id="GDJX01017266">
    <property type="protein sequence ID" value="JAT50670.1"/>
    <property type="molecule type" value="Transcribed_RNA"/>
</dbReference>
<evidence type="ECO:0000313" key="3">
    <source>
        <dbReference type="EMBL" id="JAT50670.1"/>
    </source>
</evidence>
<evidence type="ECO:0000313" key="2">
    <source>
        <dbReference type="EMBL" id="JAT41836.1"/>
    </source>
</evidence>
<protein>
    <submittedName>
        <fullName evidence="2">Uncharacterized protein</fullName>
    </submittedName>
</protein>
<dbReference type="EMBL" id="GDJX01026100">
    <property type="protein sequence ID" value="JAT41836.1"/>
    <property type="molecule type" value="Transcribed_RNA"/>
</dbReference>
<evidence type="ECO:0000256" key="1">
    <source>
        <dbReference type="SAM" id="SignalP"/>
    </source>
</evidence>
<gene>
    <name evidence="2" type="ORF">g.116426</name>
    <name evidence="3" type="ORF">g.116427</name>
</gene>
<accession>A0A1D1XHF9</accession>
<feature type="signal peptide" evidence="1">
    <location>
        <begin position="1"/>
        <end position="25"/>
    </location>
</feature>
<keyword evidence="1" id="KW-0732">Signal</keyword>
<organism evidence="2">
    <name type="scientific">Anthurium amnicola</name>
    <dbReference type="NCBI Taxonomy" id="1678845"/>
    <lineage>
        <taxon>Eukaryota</taxon>
        <taxon>Viridiplantae</taxon>
        <taxon>Streptophyta</taxon>
        <taxon>Embryophyta</taxon>
        <taxon>Tracheophyta</taxon>
        <taxon>Spermatophyta</taxon>
        <taxon>Magnoliopsida</taxon>
        <taxon>Liliopsida</taxon>
        <taxon>Araceae</taxon>
        <taxon>Pothoideae</taxon>
        <taxon>Potheae</taxon>
        <taxon>Anthurium</taxon>
    </lineage>
</organism>
<sequence>MLLGELLVPLLLKRLLFVLMRVVLQLDQLNDMEVKVMLPLMENGSTGETSLFFFIASYPIQSHLKKSYLYRSIGNVRCVYQTLWRRGFALLPLFFQCSLTPPREYGELEYSDFPSRNLSHNGK</sequence>
<name>A0A1D1XHF9_9ARAE</name>
<reference evidence="2" key="1">
    <citation type="submission" date="2015-07" db="EMBL/GenBank/DDBJ databases">
        <title>Transcriptome Assembly of Anthurium amnicola.</title>
        <authorList>
            <person name="Suzuki J."/>
        </authorList>
    </citation>
    <scope>NUCLEOTIDE SEQUENCE</scope>
</reference>
<feature type="chain" id="PRO_5008899471" evidence="1">
    <location>
        <begin position="26"/>
        <end position="123"/>
    </location>
</feature>